<organism evidence="2 3">
    <name type="scientific">Zhongshania borealis</name>
    <dbReference type="NCBI Taxonomy" id="889488"/>
    <lineage>
        <taxon>Bacteria</taxon>
        <taxon>Pseudomonadati</taxon>
        <taxon>Pseudomonadota</taxon>
        <taxon>Gammaproteobacteria</taxon>
        <taxon>Cellvibrionales</taxon>
        <taxon>Spongiibacteraceae</taxon>
        <taxon>Zhongshania</taxon>
    </lineage>
</organism>
<gene>
    <name evidence="2" type="ORF">GCM10022414_05780</name>
</gene>
<sequence length="202" mass="21531">MAHITNDIEEGRDMKQLVYALALFMQIGALNALELNTDSSALSFVAVKNDAFAEAMTFSSLTGNIDTETGKAEIIVGLNSVVSGVDIRNERMRKYLFETDKFPAAAYTALVDVPALSAMAIGEQSAVKLKGALVMHGVSSPLSFDVIVTKRADGAFHVMTVAPGFVDAQRFGLVAGIGKLRSLAGLKNIDTIVPVTFSVIFQ</sequence>
<evidence type="ECO:0000313" key="2">
    <source>
        <dbReference type="EMBL" id="GAA4085820.1"/>
    </source>
</evidence>
<accession>A0ABP7WC43</accession>
<dbReference type="SUPFAM" id="SSF101874">
    <property type="entry name" value="YceI-like"/>
    <property type="match status" value="1"/>
</dbReference>
<dbReference type="Gene3D" id="2.40.128.110">
    <property type="entry name" value="Lipid/polyisoprenoid-binding, YceI-like"/>
    <property type="match status" value="1"/>
</dbReference>
<dbReference type="InterPro" id="IPR007372">
    <property type="entry name" value="Lipid/polyisoprenoid-bd_YceI"/>
</dbReference>
<dbReference type="SMART" id="SM00867">
    <property type="entry name" value="YceI"/>
    <property type="match status" value="1"/>
</dbReference>
<feature type="domain" description="Lipid/polyisoprenoid-binding YceI-like" evidence="1">
    <location>
        <begin position="34"/>
        <end position="202"/>
    </location>
</feature>
<comment type="caution">
    <text evidence="2">The sequence shown here is derived from an EMBL/GenBank/DDBJ whole genome shotgun (WGS) entry which is preliminary data.</text>
</comment>
<dbReference type="PIRSF" id="PIRSF029811">
    <property type="entry name" value="UCP029811"/>
    <property type="match status" value="1"/>
</dbReference>
<protein>
    <recommendedName>
        <fullName evidence="1">Lipid/polyisoprenoid-binding YceI-like domain-containing protein</fullName>
    </recommendedName>
</protein>
<dbReference type="Proteomes" id="UP001500392">
    <property type="component" value="Unassembled WGS sequence"/>
</dbReference>
<name>A0ABP7WC43_9GAMM</name>
<dbReference type="PANTHER" id="PTHR34406">
    <property type="entry name" value="PROTEIN YCEI"/>
    <property type="match status" value="1"/>
</dbReference>
<keyword evidence="3" id="KW-1185">Reference proteome</keyword>
<dbReference type="EMBL" id="BAABDM010000001">
    <property type="protein sequence ID" value="GAA4085820.1"/>
    <property type="molecule type" value="Genomic_DNA"/>
</dbReference>
<proteinExistence type="predicted"/>
<dbReference type="InterPro" id="IPR027016">
    <property type="entry name" value="UCP029811"/>
</dbReference>
<evidence type="ECO:0000259" key="1">
    <source>
        <dbReference type="SMART" id="SM00867"/>
    </source>
</evidence>
<dbReference type="PANTHER" id="PTHR34406:SF1">
    <property type="entry name" value="PROTEIN YCEI"/>
    <property type="match status" value="1"/>
</dbReference>
<evidence type="ECO:0000313" key="3">
    <source>
        <dbReference type="Proteomes" id="UP001500392"/>
    </source>
</evidence>
<dbReference type="Pfam" id="PF04264">
    <property type="entry name" value="YceI"/>
    <property type="match status" value="1"/>
</dbReference>
<reference evidence="3" key="1">
    <citation type="journal article" date="2019" name="Int. J. Syst. Evol. Microbiol.">
        <title>The Global Catalogue of Microorganisms (GCM) 10K type strain sequencing project: providing services to taxonomists for standard genome sequencing and annotation.</title>
        <authorList>
            <consortium name="The Broad Institute Genomics Platform"/>
            <consortium name="The Broad Institute Genome Sequencing Center for Infectious Disease"/>
            <person name="Wu L."/>
            <person name="Ma J."/>
        </authorList>
    </citation>
    <scope>NUCLEOTIDE SEQUENCE [LARGE SCALE GENOMIC DNA]</scope>
    <source>
        <strain evidence="3">JCM 17304</strain>
    </source>
</reference>
<dbReference type="InterPro" id="IPR036761">
    <property type="entry name" value="TTHA0802/YceI-like_sf"/>
</dbReference>